<evidence type="ECO:0000313" key="4">
    <source>
        <dbReference type="EMBL" id="QKX53299.1"/>
    </source>
</evidence>
<dbReference type="AlphaFoldDB" id="A0A7H8QH61"/>
<dbReference type="InterPro" id="IPR002347">
    <property type="entry name" value="SDR_fam"/>
</dbReference>
<evidence type="ECO:0000256" key="3">
    <source>
        <dbReference type="RuleBase" id="RU000363"/>
    </source>
</evidence>
<dbReference type="Proteomes" id="UP000509510">
    <property type="component" value="Chromosome I"/>
</dbReference>
<dbReference type="CDD" id="cd05233">
    <property type="entry name" value="SDR_c"/>
    <property type="match status" value="1"/>
</dbReference>
<keyword evidence="2" id="KW-0521">NADP</keyword>
<dbReference type="EMBL" id="CP055898">
    <property type="protein sequence ID" value="QKX53299.1"/>
    <property type="molecule type" value="Genomic_DNA"/>
</dbReference>
<dbReference type="PROSITE" id="PS00061">
    <property type="entry name" value="ADH_SHORT"/>
    <property type="match status" value="1"/>
</dbReference>
<dbReference type="GO" id="GO:0016616">
    <property type="term" value="F:oxidoreductase activity, acting on the CH-OH group of donors, NAD or NADP as acceptor"/>
    <property type="evidence" value="ECO:0007669"/>
    <property type="project" value="TreeGrafter"/>
</dbReference>
<gene>
    <name evidence="4" type="ORF">TRUGW13939_00377</name>
</gene>
<dbReference type="PANTHER" id="PTHR42760">
    <property type="entry name" value="SHORT-CHAIN DEHYDROGENASES/REDUCTASES FAMILY MEMBER"/>
    <property type="match status" value="1"/>
</dbReference>
<evidence type="ECO:0000313" key="5">
    <source>
        <dbReference type="Proteomes" id="UP000509510"/>
    </source>
</evidence>
<evidence type="ECO:0000256" key="1">
    <source>
        <dbReference type="ARBA" id="ARBA00006484"/>
    </source>
</evidence>
<comment type="similarity">
    <text evidence="1 3">Belongs to the short-chain dehydrogenases/reductases (SDR) family.</text>
</comment>
<accession>A0A7H8QH61</accession>
<dbReference type="RefSeq" id="XP_035339478.1">
    <property type="nucleotide sequence ID" value="XM_035483585.1"/>
</dbReference>
<dbReference type="Pfam" id="PF13561">
    <property type="entry name" value="adh_short_C2"/>
    <property type="match status" value="1"/>
</dbReference>
<evidence type="ECO:0000256" key="2">
    <source>
        <dbReference type="ARBA" id="ARBA00022857"/>
    </source>
</evidence>
<dbReference type="GeneID" id="55987890"/>
<reference evidence="5" key="1">
    <citation type="submission" date="2020-06" db="EMBL/GenBank/DDBJ databases">
        <title>A chromosome-scale genome assembly of Talaromyces rugulosus W13939.</title>
        <authorList>
            <person name="Wang B."/>
            <person name="Guo L."/>
            <person name="Ye K."/>
            <person name="Wang L."/>
        </authorList>
    </citation>
    <scope>NUCLEOTIDE SEQUENCE [LARGE SCALE GENOMIC DNA]</scope>
    <source>
        <strain evidence="5">W13939</strain>
    </source>
</reference>
<dbReference type="KEGG" id="trg:TRUGW13939_00377"/>
<dbReference type="InterPro" id="IPR020904">
    <property type="entry name" value="Sc_DH/Rdtase_CS"/>
</dbReference>
<proteinExistence type="inferred from homology"/>
<keyword evidence="5" id="KW-1185">Reference proteome</keyword>
<protein>
    <submittedName>
        <fullName evidence="4">Uncharacterized protein</fullName>
    </submittedName>
</protein>
<name>A0A7H8QH61_TALRU</name>
<dbReference type="PRINTS" id="PR00080">
    <property type="entry name" value="SDRFAMILY"/>
</dbReference>
<dbReference type="PRINTS" id="PR00081">
    <property type="entry name" value="GDHRDH"/>
</dbReference>
<dbReference type="InterPro" id="IPR036291">
    <property type="entry name" value="NAD(P)-bd_dom_sf"/>
</dbReference>
<dbReference type="Gene3D" id="3.40.50.720">
    <property type="entry name" value="NAD(P)-binding Rossmann-like Domain"/>
    <property type="match status" value="1"/>
</dbReference>
<dbReference type="SUPFAM" id="SSF51735">
    <property type="entry name" value="NAD(P)-binding Rossmann-fold domains"/>
    <property type="match status" value="1"/>
</dbReference>
<organism evidence="4 5">
    <name type="scientific">Talaromyces rugulosus</name>
    <name type="common">Penicillium rugulosum</name>
    <dbReference type="NCBI Taxonomy" id="121627"/>
    <lineage>
        <taxon>Eukaryota</taxon>
        <taxon>Fungi</taxon>
        <taxon>Dikarya</taxon>
        <taxon>Ascomycota</taxon>
        <taxon>Pezizomycotina</taxon>
        <taxon>Eurotiomycetes</taxon>
        <taxon>Eurotiomycetidae</taxon>
        <taxon>Eurotiales</taxon>
        <taxon>Trichocomaceae</taxon>
        <taxon>Talaromyces</taxon>
        <taxon>Talaromyces sect. Islandici</taxon>
    </lineage>
</organism>
<dbReference type="PANTHER" id="PTHR42760:SF124">
    <property type="entry name" value="SHORT-CHAIN DEHYDROGENASE_REDUCTASE"/>
    <property type="match status" value="1"/>
</dbReference>
<dbReference type="OrthoDB" id="498125at2759"/>
<sequence length="325" mass="34397">MAATRLEGLTAVVTGSSSGIGRGIALALAAAGARLVVCADLKEGHVALSTSAATVKTSLSHGAEMVSRALVTSKDNNDESVDTPTHELIHARYGKERAIFVRCDISREKSDAADGIFSIENAIQEAVSRTGRLDVSVSVSVLFRATSANQIQRLVNNAGAGILDIPLHEMTAAQWNQCFGVDSAGTFIATKFAVTQFLQQDEDEYGFRGNIINVSSIAGSAGLPGCSAYCAAKSAIIGFTRSVAIEYAERRIRCNAIKPGYIMTPLLHKIIETTDDVTWLEKASPFNRLGQPKDIGQAAVWLASGRESGYVTGIDLSVDGGFLAR</sequence>
<dbReference type="Pfam" id="PF00106">
    <property type="entry name" value="adh_short"/>
    <property type="match status" value="1"/>
</dbReference>